<reference evidence="1" key="1">
    <citation type="submission" date="2021-05" db="EMBL/GenBank/DDBJ databases">
        <authorList>
            <person name="Scholz U."/>
            <person name="Mascher M."/>
            <person name="Fiebig A."/>
        </authorList>
    </citation>
    <scope>NUCLEOTIDE SEQUENCE [LARGE SCALE GENOMIC DNA]</scope>
</reference>
<sequence length="481" mass="52451">MGEAHVGVKGHFFVAAYSMQGHINPARCLARRLASIGGPTTAVTMAIPACGYRCIFGSDEEADDGAVSYVPFSDGKDDGSWAKDPEERAWMRGECFKNLLAVVDRLAASGRPVTCVVSTLNMPPAIDVARERGIPLAVFWTQPATMLATYYHYFHGYEEAVVAHAADPAYAARLPGGLRPVRIRDMPSFFTDKANLLSQMILRGFRELFQTIDEKRPLLLVNTFGALEETALRAIQPYLDVLAVGPMLPPAPAPHGHGDELEAMHLFRLDGKYMEWLDAQPAKSVVYISFGSLATYGARQAEEILHGLRRCGRPYLWVVRGEGRTEEVDRVLQTAAAGSGAGTGMVVEWCDQLRVLSHASVACFVTHCGWNSTLEAVASGVPAVAVPGWSDQSMNARLMEEDWGVGVRAERDADGVLRGDELARCVELVMAGDDDAAMKQANARLLKAKALEAIAADEPLRRFVQRYNQDPSALSTFCFSE</sequence>
<keyword evidence="2" id="KW-1185">Reference proteome</keyword>
<name>A0ACD5ZQ31_AVESA</name>
<dbReference type="Proteomes" id="UP001732700">
    <property type="component" value="Chromosome 7A"/>
</dbReference>
<reference evidence="1" key="2">
    <citation type="submission" date="2025-09" db="UniProtKB">
        <authorList>
            <consortium name="EnsemblPlants"/>
        </authorList>
    </citation>
    <scope>IDENTIFICATION</scope>
</reference>
<proteinExistence type="predicted"/>
<evidence type="ECO:0000313" key="1">
    <source>
        <dbReference type="EnsemblPlants" id="AVESA.00010b.r2.7AG1207320.1.CDS.1"/>
    </source>
</evidence>
<accession>A0ACD5ZQ31</accession>
<dbReference type="EnsemblPlants" id="AVESA.00010b.r2.7AG1207320.1">
    <property type="protein sequence ID" value="AVESA.00010b.r2.7AG1207320.1.CDS.1"/>
    <property type="gene ID" value="AVESA.00010b.r2.7AG1207320"/>
</dbReference>
<protein>
    <submittedName>
        <fullName evidence="1">Uncharacterized protein</fullName>
    </submittedName>
</protein>
<evidence type="ECO:0000313" key="2">
    <source>
        <dbReference type="Proteomes" id="UP001732700"/>
    </source>
</evidence>
<organism evidence="1 2">
    <name type="scientific">Avena sativa</name>
    <name type="common">Oat</name>
    <dbReference type="NCBI Taxonomy" id="4498"/>
    <lineage>
        <taxon>Eukaryota</taxon>
        <taxon>Viridiplantae</taxon>
        <taxon>Streptophyta</taxon>
        <taxon>Embryophyta</taxon>
        <taxon>Tracheophyta</taxon>
        <taxon>Spermatophyta</taxon>
        <taxon>Magnoliopsida</taxon>
        <taxon>Liliopsida</taxon>
        <taxon>Poales</taxon>
        <taxon>Poaceae</taxon>
        <taxon>BOP clade</taxon>
        <taxon>Pooideae</taxon>
        <taxon>Poodae</taxon>
        <taxon>Poeae</taxon>
        <taxon>Poeae Chloroplast Group 1 (Aveneae type)</taxon>
        <taxon>Aveninae</taxon>
        <taxon>Avena</taxon>
    </lineage>
</organism>